<evidence type="ECO:0000313" key="3">
    <source>
        <dbReference type="Proteomes" id="UP000178690"/>
    </source>
</evidence>
<name>A0A1G2PLY8_TERXR</name>
<dbReference type="STRING" id="1802363.A2682_02480"/>
<dbReference type="GO" id="GO:0006412">
    <property type="term" value="P:translation"/>
    <property type="evidence" value="ECO:0007669"/>
    <property type="project" value="UniProtKB-UniRule"/>
</dbReference>
<accession>A0A1G2PLY8</accession>
<dbReference type="Pfam" id="PF02686">
    <property type="entry name" value="GatC"/>
    <property type="match status" value="1"/>
</dbReference>
<comment type="similarity">
    <text evidence="1">Belongs to the GatC family.</text>
</comment>
<comment type="caution">
    <text evidence="2">The sequence shown here is derived from an EMBL/GenBank/DDBJ whole genome shotgun (WGS) entry which is preliminary data.</text>
</comment>
<keyword evidence="1" id="KW-0648">Protein biosynthesis</keyword>
<dbReference type="NCBIfam" id="TIGR00135">
    <property type="entry name" value="gatC"/>
    <property type="match status" value="1"/>
</dbReference>
<comment type="catalytic activity">
    <reaction evidence="1">
        <text>L-aspartyl-tRNA(Asn) + L-glutamine + ATP + H2O = L-asparaginyl-tRNA(Asn) + L-glutamate + ADP + phosphate + 2 H(+)</text>
        <dbReference type="Rhea" id="RHEA:14513"/>
        <dbReference type="Rhea" id="RHEA-COMP:9674"/>
        <dbReference type="Rhea" id="RHEA-COMP:9677"/>
        <dbReference type="ChEBI" id="CHEBI:15377"/>
        <dbReference type="ChEBI" id="CHEBI:15378"/>
        <dbReference type="ChEBI" id="CHEBI:29985"/>
        <dbReference type="ChEBI" id="CHEBI:30616"/>
        <dbReference type="ChEBI" id="CHEBI:43474"/>
        <dbReference type="ChEBI" id="CHEBI:58359"/>
        <dbReference type="ChEBI" id="CHEBI:78515"/>
        <dbReference type="ChEBI" id="CHEBI:78516"/>
        <dbReference type="ChEBI" id="CHEBI:456216"/>
    </reaction>
</comment>
<dbReference type="GO" id="GO:0050567">
    <property type="term" value="F:glutaminyl-tRNA synthase (glutamine-hydrolyzing) activity"/>
    <property type="evidence" value="ECO:0007669"/>
    <property type="project" value="UniProtKB-UniRule"/>
</dbReference>
<dbReference type="InterPro" id="IPR036113">
    <property type="entry name" value="Asp/Glu-ADT_sf_sub_c"/>
</dbReference>
<keyword evidence="1" id="KW-0067">ATP-binding</keyword>
<dbReference type="HAMAP" id="MF_00122">
    <property type="entry name" value="GatC"/>
    <property type="match status" value="1"/>
</dbReference>
<sequence length="101" mass="11452">MENKDIVHHIAQLVRISFTDAEMEKFSREFRAILDFVGKLKEADVEGVEPIAHITGRENARREDDFTDDGGAVLPKIDPDFLEEQAPGHIEGEVRVPRVLQ</sequence>
<comment type="function">
    <text evidence="1">Allows the formation of correctly charged Asn-tRNA(Asn) or Gln-tRNA(Gln) through the transamidation of misacylated Asp-tRNA(Asn) or Glu-tRNA(Gln) in organisms which lack either or both of asparaginyl-tRNA or glutaminyl-tRNA synthetases. The reaction takes place in the presence of glutamine and ATP through an activated phospho-Asp-tRNA(Asn) or phospho-Glu-tRNA(Gln).</text>
</comment>
<dbReference type="GO" id="GO:0006450">
    <property type="term" value="P:regulation of translational fidelity"/>
    <property type="evidence" value="ECO:0007669"/>
    <property type="project" value="InterPro"/>
</dbReference>
<keyword evidence="1" id="KW-0436">Ligase</keyword>
<proteinExistence type="inferred from homology"/>
<organism evidence="2 3">
    <name type="scientific">Terrybacteria sp. (strain RIFCSPHIGHO2_01_FULL_58_15)</name>
    <dbReference type="NCBI Taxonomy" id="1802363"/>
    <lineage>
        <taxon>Bacteria</taxon>
        <taxon>Candidatus Terryibacteriota</taxon>
    </lineage>
</organism>
<keyword evidence="1" id="KW-0547">Nucleotide-binding</keyword>
<dbReference type="EMBL" id="MHST01000018">
    <property type="protein sequence ID" value="OHA48632.1"/>
    <property type="molecule type" value="Genomic_DNA"/>
</dbReference>
<dbReference type="GO" id="GO:0050566">
    <property type="term" value="F:asparaginyl-tRNA synthase (glutamine-hydrolyzing) activity"/>
    <property type="evidence" value="ECO:0007669"/>
    <property type="project" value="RHEA"/>
</dbReference>
<dbReference type="EC" id="6.3.5.-" evidence="1"/>
<comment type="catalytic activity">
    <reaction evidence="1">
        <text>L-glutamyl-tRNA(Gln) + L-glutamine + ATP + H2O = L-glutaminyl-tRNA(Gln) + L-glutamate + ADP + phosphate + H(+)</text>
        <dbReference type="Rhea" id="RHEA:17521"/>
        <dbReference type="Rhea" id="RHEA-COMP:9681"/>
        <dbReference type="Rhea" id="RHEA-COMP:9684"/>
        <dbReference type="ChEBI" id="CHEBI:15377"/>
        <dbReference type="ChEBI" id="CHEBI:15378"/>
        <dbReference type="ChEBI" id="CHEBI:29985"/>
        <dbReference type="ChEBI" id="CHEBI:30616"/>
        <dbReference type="ChEBI" id="CHEBI:43474"/>
        <dbReference type="ChEBI" id="CHEBI:58359"/>
        <dbReference type="ChEBI" id="CHEBI:78520"/>
        <dbReference type="ChEBI" id="CHEBI:78521"/>
        <dbReference type="ChEBI" id="CHEBI:456216"/>
    </reaction>
</comment>
<dbReference type="GO" id="GO:0005524">
    <property type="term" value="F:ATP binding"/>
    <property type="evidence" value="ECO:0007669"/>
    <property type="project" value="UniProtKB-KW"/>
</dbReference>
<reference evidence="2 3" key="1">
    <citation type="journal article" date="2016" name="Nat. Commun.">
        <title>Thousands of microbial genomes shed light on interconnected biogeochemical processes in an aquifer system.</title>
        <authorList>
            <person name="Anantharaman K."/>
            <person name="Brown C.T."/>
            <person name="Hug L.A."/>
            <person name="Sharon I."/>
            <person name="Castelle C.J."/>
            <person name="Probst A.J."/>
            <person name="Thomas B.C."/>
            <person name="Singh A."/>
            <person name="Wilkins M.J."/>
            <person name="Karaoz U."/>
            <person name="Brodie E.L."/>
            <person name="Williams K.H."/>
            <person name="Hubbard S.S."/>
            <person name="Banfield J.F."/>
        </authorList>
    </citation>
    <scope>NUCLEOTIDE SEQUENCE [LARGE SCALE GENOMIC DNA]</scope>
    <source>
        <strain evidence="3">RIFCSPHIGHO2_01_FULL_58_15</strain>
    </source>
</reference>
<dbReference type="AlphaFoldDB" id="A0A1G2PLY8"/>
<protein>
    <recommendedName>
        <fullName evidence="1">Aspartyl/glutamyl-tRNA(Asn/Gln) amidotransferase subunit C</fullName>
        <shortName evidence="1">Asp/Glu-ADT subunit C</shortName>
        <ecNumber evidence="1">6.3.5.-</ecNumber>
    </recommendedName>
</protein>
<dbReference type="InterPro" id="IPR003837">
    <property type="entry name" value="GatC"/>
</dbReference>
<dbReference type="Proteomes" id="UP000178690">
    <property type="component" value="Unassembled WGS sequence"/>
</dbReference>
<comment type="subunit">
    <text evidence="1">Heterotrimer of A, B and C subunits.</text>
</comment>
<dbReference type="SUPFAM" id="SSF141000">
    <property type="entry name" value="Glu-tRNAGln amidotransferase C subunit"/>
    <property type="match status" value="1"/>
</dbReference>
<dbReference type="Gene3D" id="1.10.20.60">
    <property type="entry name" value="Glu-tRNAGln amidotransferase C subunit, N-terminal domain"/>
    <property type="match status" value="1"/>
</dbReference>
<evidence type="ECO:0000256" key="1">
    <source>
        <dbReference type="HAMAP-Rule" id="MF_00122"/>
    </source>
</evidence>
<evidence type="ECO:0000313" key="2">
    <source>
        <dbReference type="EMBL" id="OHA48632.1"/>
    </source>
</evidence>
<gene>
    <name evidence="1" type="primary">gatC</name>
    <name evidence="2" type="ORF">A2682_02480</name>
</gene>